<accession>A0A7W6CB17</accession>
<evidence type="ECO:0000313" key="2">
    <source>
        <dbReference type="Proteomes" id="UP000561459"/>
    </source>
</evidence>
<organism evidence="1 2">
    <name type="scientific">Novosphingobium fluoreni</name>
    <dbReference type="NCBI Taxonomy" id="1391222"/>
    <lineage>
        <taxon>Bacteria</taxon>
        <taxon>Pseudomonadati</taxon>
        <taxon>Pseudomonadota</taxon>
        <taxon>Alphaproteobacteria</taxon>
        <taxon>Sphingomonadales</taxon>
        <taxon>Sphingomonadaceae</taxon>
        <taxon>Novosphingobium</taxon>
    </lineage>
</organism>
<reference evidence="1 2" key="1">
    <citation type="submission" date="2020-08" db="EMBL/GenBank/DDBJ databases">
        <title>Genomic Encyclopedia of Type Strains, Phase IV (KMG-IV): sequencing the most valuable type-strain genomes for metagenomic binning, comparative biology and taxonomic classification.</title>
        <authorList>
            <person name="Goeker M."/>
        </authorList>
    </citation>
    <scope>NUCLEOTIDE SEQUENCE [LARGE SCALE GENOMIC DNA]</scope>
    <source>
        <strain evidence="1 2">DSM 27568</strain>
    </source>
</reference>
<name>A0A7W6CB17_9SPHN</name>
<comment type="caution">
    <text evidence="1">The sequence shown here is derived from an EMBL/GenBank/DDBJ whole genome shotgun (WGS) entry which is preliminary data.</text>
</comment>
<proteinExistence type="predicted"/>
<dbReference type="EMBL" id="JACIDY010000014">
    <property type="protein sequence ID" value="MBB3941667.1"/>
    <property type="molecule type" value="Genomic_DNA"/>
</dbReference>
<dbReference type="AlphaFoldDB" id="A0A7W6CB17"/>
<dbReference type="RefSeq" id="WP_246388943.1">
    <property type="nucleotide sequence ID" value="NZ_JACIDY010000014.1"/>
</dbReference>
<sequence length="123" mass="13830">MSMYQSIGTASAKVVDRVMEALVAGLELEFGRGAGEALAHRFLEAEETDFRWDARVEKRWIGAYESADDEDFELDRIAICGRLDGKWFCATMLVDGDGRAHGMMGCRQFRSLVRARDAMLHAH</sequence>
<evidence type="ECO:0000313" key="1">
    <source>
        <dbReference type="EMBL" id="MBB3941667.1"/>
    </source>
</evidence>
<protein>
    <submittedName>
        <fullName evidence="1">Uncharacterized protein</fullName>
    </submittedName>
</protein>
<gene>
    <name evidence="1" type="ORF">GGR39_003348</name>
</gene>
<dbReference type="Proteomes" id="UP000561459">
    <property type="component" value="Unassembled WGS sequence"/>
</dbReference>
<keyword evidence="2" id="KW-1185">Reference proteome</keyword>